<dbReference type="Pfam" id="PF13018">
    <property type="entry name" value="ESPR"/>
    <property type="match status" value="1"/>
</dbReference>
<comment type="similarity">
    <text evidence="3">Belongs to the autotransporter-2 (AT-2) (TC 1.B.40) family.</text>
</comment>
<feature type="domain" description="Trimeric autotransporter adhesin YadA-like stalk" evidence="13">
    <location>
        <begin position="1440"/>
        <end position="1470"/>
    </location>
</feature>
<keyword evidence="6" id="KW-0812">Transmembrane</keyword>
<evidence type="ECO:0000256" key="4">
    <source>
        <dbReference type="ARBA" id="ARBA00022448"/>
    </source>
</evidence>
<evidence type="ECO:0000313" key="15">
    <source>
        <dbReference type="EMBL" id="QDJ14782.1"/>
    </source>
</evidence>
<keyword evidence="16" id="KW-1185">Reference proteome</keyword>
<evidence type="ECO:0000259" key="13">
    <source>
        <dbReference type="Pfam" id="PF05662"/>
    </source>
</evidence>
<comment type="subcellular location">
    <subcellularLocation>
        <location evidence="2">Cell outer membrane</location>
    </subcellularLocation>
    <subcellularLocation>
        <location evidence="1">Cell surface</location>
    </subcellularLocation>
</comment>
<name>A0A8D4LNC9_9PAST</name>
<dbReference type="InterPro" id="IPR008635">
    <property type="entry name" value="Coiled_stalk_dom"/>
</dbReference>
<dbReference type="RefSeq" id="WP_261920694.1">
    <property type="nucleotide sequence ID" value="NZ_CP022011.1"/>
</dbReference>
<feature type="domain" description="Trimeric autotransporter adhesin YadA-like head" evidence="12">
    <location>
        <begin position="170"/>
        <end position="190"/>
    </location>
</feature>
<dbReference type="InterPro" id="IPR045584">
    <property type="entry name" value="Pilin-like"/>
</dbReference>
<dbReference type="Gene3D" id="3.30.1300.30">
    <property type="entry name" value="GSPII I/J protein-like"/>
    <property type="match status" value="1"/>
</dbReference>
<feature type="domain" description="Trimeric autotransporter adhesin YadA-like head" evidence="12">
    <location>
        <begin position="2052"/>
        <end position="2078"/>
    </location>
</feature>
<dbReference type="GO" id="GO:0009279">
    <property type="term" value="C:cell outer membrane"/>
    <property type="evidence" value="ECO:0007669"/>
    <property type="project" value="UniProtKB-SubCell"/>
</dbReference>
<feature type="domain" description="Trimeric autotransporter adhesin YadA-like head" evidence="12">
    <location>
        <begin position="339"/>
        <end position="364"/>
    </location>
</feature>
<dbReference type="InterPro" id="IPR011049">
    <property type="entry name" value="Serralysin-like_metalloprot_C"/>
</dbReference>
<dbReference type="Pfam" id="PF03895">
    <property type="entry name" value="YadA_anchor"/>
    <property type="match status" value="1"/>
</dbReference>
<feature type="domain" description="Trimeric autotransporter adhesin YadA-like head" evidence="12">
    <location>
        <begin position="2083"/>
        <end position="2108"/>
    </location>
</feature>
<evidence type="ECO:0000256" key="7">
    <source>
        <dbReference type="ARBA" id="ARBA00022729"/>
    </source>
</evidence>
<evidence type="ECO:0000256" key="6">
    <source>
        <dbReference type="ARBA" id="ARBA00022692"/>
    </source>
</evidence>
<organism evidence="15 16">
    <name type="scientific">Mergibacter septicus</name>
    <dbReference type="NCBI Taxonomy" id="221402"/>
    <lineage>
        <taxon>Bacteria</taxon>
        <taxon>Pseudomonadati</taxon>
        <taxon>Pseudomonadota</taxon>
        <taxon>Gammaproteobacteria</taxon>
        <taxon>Pasteurellales</taxon>
        <taxon>Pasteurellaceae</taxon>
        <taxon>Mergibacter</taxon>
    </lineage>
</organism>
<feature type="domain" description="ESPR" evidence="14">
    <location>
        <begin position="1"/>
        <end position="41"/>
    </location>
</feature>
<reference evidence="15" key="1">
    <citation type="submission" date="2017-06" db="EMBL/GenBank/DDBJ databases">
        <title>Genome sequencing of pathogenic and non-pathogenic strains within Bisgaard taxon 40.</title>
        <authorList>
            <person name="Ladner J.T."/>
            <person name="Lovett S.P."/>
            <person name="Koroleva G."/>
            <person name="Lorch J.M."/>
        </authorList>
    </citation>
    <scope>NUCLEOTIDE SEQUENCE</scope>
    <source>
        <strain evidence="15">27576-1-I1</strain>
    </source>
</reference>
<dbReference type="InterPro" id="IPR005594">
    <property type="entry name" value="YadA_C"/>
</dbReference>
<feature type="domain" description="Trimeric autotransporter adhesin YadA-like head" evidence="12">
    <location>
        <begin position="314"/>
        <end position="336"/>
    </location>
</feature>
<keyword evidence="10" id="KW-0998">Cell outer membrane</keyword>
<dbReference type="Gene3D" id="2.150.10.10">
    <property type="entry name" value="Serralysin-like metalloprotease, C-terminal"/>
    <property type="match status" value="7"/>
</dbReference>
<dbReference type="Pfam" id="PF05658">
    <property type="entry name" value="YadA_head"/>
    <property type="match status" value="10"/>
</dbReference>
<feature type="domain" description="Trimeric autotransporter adhesin YadA-like stalk" evidence="13">
    <location>
        <begin position="727"/>
        <end position="749"/>
    </location>
</feature>
<dbReference type="InterPro" id="IPR024973">
    <property type="entry name" value="ESPR"/>
</dbReference>
<evidence type="ECO:0000259" key="11">
    <source>
        <dbReference type="Pfam" id="PF03895"/>
    </source>
</evidence>
<evidence type="ECO:0000256" key="3">
    <source>
        <dbReference type="ARBA" id="ARBA00005848"/>
    </source>
</evidence>
<dbReference type="Proteomes" id="UP000955338">
    <property type="component" value="Chromosome"/>
</dbReference>
<keyword evidence="8" id="KW-0653">Protein transport</keyword>
<feature type="domain" description="Trimeric autotransporter adhesin YadA-like head" evidence="12">
    <location>
        <begin position="503"/>
        <end position="528"/>
    </location>
</feature>
<feature type="domain" description="Trimeric autotransporter adhesin YadA-like head" evidence="12">
    <location>
        <begin position="639"/>
        <end position="662"/>
    </location>
</feature>
<feature type="domain" description="Trimeric autotransporter adhesin YadA-like head" evidence="12">
    <location>
        <begin position="281"/>
        <end position="304"/>
    </location>
</feature>
<feature type="domain" description="Trimeric autotransporter adhesin YadA-like stalk" evidence="13">
    <location>
        <begin position="845"/>
        <end position="872"/>
    </location>
</feature>
<protein>
    <submittedName>
        <fullName evidence="15">Uncharacterized protein</fullName>
    </submittedName>
</protein>
<dbReference type="SUPFAM" id="SSF54523">
    <property type="entry name" value="Pili subunits"/>
    <property type="match status" value="1"/>
</dbReference>
<feature type="domain" description="Trimeric autotransporter adhesin YadA-like head" evidence="12">
    <location>
        <begin position="109"/>
        <end position="129"/>
    </location>
</feature>
<keyword evidence="4" id="KW-0813">Transport</keyword>
<evidence type="ECO:0000313" key="16">
    <source>
        <dbReference type="Proteomes" id="UP000955338"/>
    </source>
</evidence>
<dbReference type="Gene3D" id="1.20.5.170">
    <property type="match status" value="2"/>
</dbReference>
<dbReference type="GO" id="GO:0015031">
    <property type="term" value="P:protein transport"/>
    <property type="evidence" value="ECO:0007669"/>
    <property type="project" value="UniProtKB-KW"/>
</dbReference>
<dbReference type="Pfam" id="PF05662">
    <property type="entry name" value="YadA_stalk"/>
    <property type="match status" value="5"/>
</dbReference>
<evidence type="ECO:0000256" key="9">
    <source>
        <dbReference type="ARBA" id="ARBA00023136"/>
    </source>
</evidence>
<accession>A0A8D4LNC9</accession>
<dbReference type="CDD" id="cd12820">
    <property type="entry name" value="LbR_YadA-like"/>
    <property type="match status" value="1"/>
</dbReference>
<evidence type="ECO:0000256" key="10">
    <source>
        <dbReference type="ARBA" id="ARBA00023237"/>
    </source>
</evidence>
<feature type="domain" description="Trimeric autotransporter adhesin YadA-like stalk" evidence="13">
    <location>
        <begin position="2145"/>
        <end position="2186"/>
    </location>
</feature>
<gene>
    <name evidence="15" type="ORF">CEP48_04785</name>
</gene>
<evidence type="ECO:0000256" key="8">
    <source>
        <dbReference type="ARBA" id="ARBA00022927"/>
    </source>
</evidence>
<sequence>MNHIYRTVFSRTKGCWIAVSELTKSSGKKNKKLKRRLRRTKLMMKRSLVSSIVFLGMVPAKSVKAQWLSVDSGAVHSQYDQNNGGNKIALNPKTGEGNTNSADVRDMGVAVGVNAKAGMEYSIAIGFNATVQNAPHITGSTTGAIAIGSDAKTLGNQGVTVGQKSMATSQSVAIGANTYATGLSSVAIGNDDLIDGLNESDASYAEYSIKLPENTIKDIYRSLYEGDYKYFNSYDNSTDKANEKDFETFYGKNSKWGDQRKFSPTFAGKRGAIAIGSRTIAAGITSTSIGSLSFALADNSTAMGIQAFVASDAKGGTAIGERSRVFAGNSVAIGNRTEASNQGTVAYGYNAKAVGKSSIAIGANVAAAAKFDTSRSAKLVEYYNQLNTSLNGTNDDVAINTFDNSLKTVLDNGLPLTTDGDTYLTIGNDEIKKLATSNGGTTAKPAENAVVIGNKSFAVKKNSLAVGYATLADADNSFALGSYTYVSSGGINSIGLGVGSYVTGKNAFAGGTSATVKADNSIALGAKSLVGEGSGSSNAIGVNAKVLSSKSTALGTDVKIAIGSDNSIVLGNESKLGGGSGHSVIIGDNASIAKDSILDGNNKGGSPYAIAIGQSATIGANSGNSMAIGASASIAEGTTRSIALGNEANASLDNSVALGYRSTTKYFYDPNQPGENTYGPRLSGTDANTLQGYVPPGSSYKLPIDNSAGVISVGGGDKGNGEVGLRRIINVSPGALDTDVATVGQLRALYYARTEPNMVYYAELYGKKVKLAINEENKFVPIDTTTGEPIKGAVPIPDSVEIKIGVKNPDATTEDVLISLKGENGGVKTGNKPLTLLGSAMVMGNVARGTIAKQSTDAINGDQLADLSEKLGITLFYGHKGFTQPDFVALKQANGTTQDKAITFKKAIDNLISTVNQGVIFSDSQTAENDKHQATQYLGSKLTLKPADNNLAIGGQGGQNLAVEYTKDAKGNGSFTFALKNEPIFNKISGGSDKPELDFTGNNLSINHKKLTGLANAEISTASTDAVTGKQLFALADDPEKATNQGITVNKDNWKKFLDVGSSVLKFKGDNEGNQQFTLGNDSVLSITGENGISTESGANSLKIKLESTLKTKLDNLADNANETYANKNLANIDQNGKTVVKNLAKEAVNVTSNDSSVKITTTNGDVKTFDLSLSKEKVQELAETAKLQQGITENKDKITTNESNINKNTTEIAKGLSFSTDDNQTVKKALGETLAITGGDNITTSMDNNKIKIRLNSALTGIQSVMGNGTTLTLNSDGLSLNDKTISGVKGAVISATSDKAVNGSQLYTTLKNLLGDNVTLIEGEKLTTKADVAGVKDATSIGDAIAKLNQKITDVNDNLGATKLAYKVTNGSTSTKGIAVALSEGLDFVGDQNITTGVNNGGKVTFSLKTALTGITSIAGNGTILSFSDTGISLGNKKITGIIDGEISNTSTEAINGKQLHTLTKAVLGTDSLPDLSNLPTYAEVKGSGATHAPTSLKAAVDNLITAVNKGYKFSDGVTTGVEKALGSTLTIAKASSDIQFSEQWFSGDNLYVGYSDNDTKFTIGLTKTPTFETLKVTKNGSRVELDSTGIIGKNGDEITAGLKFETGKILLQGNGSVGITLDNLNAGKIAQGSKEAINGDQVRQIVDSLGTVLGNGISIDENGQFIASSKIAGTNANTITGAIEELNKNISGASLTYQANGNGVKESISLKEGVLDFHGDNNITTSVAKNGVVNIQLNKDLNLDSLTLGANDNDLLKLNKDGLTVKGKDGIGTAISENGVTITGKEGSSELTDHQLVFKDQTGNNLAGIKAEGKDKLTLVGGNDGVILDNLKGGEIKSGSKQAITGDQLAGLIGKETNSDGTVENLGGTTANTIDGAISEVNTKVDDLAGKVEGGLSFASDNGTTKRQLGDTFEIKGGADSNQLTENNIGVVTNGNGVKVKLAENLTGLNSIEMKNGIRIDQNGISGIKSILEPTLGEDEPAENTDIFAKLAELVDENRDNIAEVSTDPTLTTAVNLSDFSKVATSLNEEGTKYFKYNAKEGNAEAAQAKGAGALATGGNAQANAIEAIAIGSNTLIDESAERAVALGANAEVTHKDSVAIGSNAQARLDERDLQQISTIASEAAVNVIGEVSFGADNNVRRVTQVADGVKPTDAVNFGQLNKVAAAVKANAEGIKANTNAINELNKQSNKNRNEYRAGIAGAVATGSLPQAYIPGKSMIAIAGGSYKGQSAVAVGVSKISDNGKIVLKLTGSSNSQGDFTGGVGVGYQW</sequence>
<evidence type="ECO:0000256" key="2">
    <source>
        <dbReference type="ARBA" id="ARBA00004442"/>
    </source>
</evidence>
<feature type="domain" description="Trimeric autotransporter adhesin YadA-like C-terminal membrane anchor" evidence="11">
    <location>
        <begin position="2213"/>
        <end position="2273"/>
    </location>
</feature>
<proteinExistence type="inferred from homology"/>
<dbReference type="InterPro" id="IPR008640">
    <property type="entry name" value="Adhesin_Head_dom"/>
</dbReference>
<evidence type="ECO:0000259" key="14">
    <source>
        <dbReference type="Pfam" id="PF13018"/>
    </source>
</evidence>
<keyword evidence="9" id="KW-0472">Membrane</keyword>
<evidence type="ECO:0000259" key="12">
    <source>
        <dbReference type="Pfam" id="PF05658"/>
    </source>
</evidence>
<dbReference type="SUPFAM" id="SSF101967">
    <property type="entry name" value="Adhesin YadA, collagen-binding domain"/>
    <property type="match status" value="5"/>
</dbReference>
<dbReference type="GO" id="GO:0009986">
    <property type="term" value="C:cell surface"/>
    <property type="evidence" value="ECO:0007669"/>
    <property type="project" value="UniProtKB-SubCell"/>
</dbReference>
<dbReference type="EMBL" id="CP022011">
    <property type="protein sequence ID" value="QDJ14782.1"/>
    <property type="molecule type" value="Genomic_DNA"/>
</dbReference>
<evidence type="ECO:0000256" key="5">
    <source>
        <dbReference type="ARBA" id="ARBA00022452"/>
    </source>
</evidence>
<keyword evidence="5" id="KW-1134">Transmembrane beta strand</keyword>
<evidence type="ECO:0000256" key="1">
    <source>
        <dbReference type="ARBA" id="ARBA00004241"/>
    </source>
</evidence>
<feature type="domain" description="Trimeric autotransporter adhesin YadA-like stalk" evidence="13">
    <location>
        <begin position="1010"/>
        <end position="1052"/>
    </location>
</feature>
<keyword evidence="7" id="KW-0732">Signal</keyword>
<feature type="domain" description="Trimeric autotransporter adhesin YadA-like head" evidence="12">
    <location>
        <begin position="460"/>
        <end position="483"/>
    </location>
</feature>